<gene>
    <name evidence="3" type="ORF">GWI33_009996</name>
</gene>
<dbReference type="Gene3D" id="3.40.50.720">
    <property type="entry name" value="NAD(P)-binding Rossmann-like Domain"/>
    <property type="match status" value="1"/>
</dbReference>
<keyword evidence="2" id="KW-0560">Oxidoreductase</keyword>
<dbReference type="InterPro" id="IPR002347">
    <property type="entry name" value="SDR_fam"/>
</dbReference>
<dbReference type="OrthoDB" id="8123394at2759"/>
<accession>A0A834MCI8</accession>
<sequence length="439" mass="48347">MSQHWDSLYSQTQDLYGISPNHFIQQIADQIPIVGKTLAIAEGEGRNILYLADKARRQNDSFSAEIWDYSKVALQHLSAKAQDAGFDFTLRNIDLSDVEWSKERYQNVMCVYGHFDENTQFKVLTGIRQSLTDNGWFIGELYSKEQIHYRTGGPKDTNYLYDPMLILSVFKNDHLHHFYVGEQERYEEERSKMSTRFNNKVALVTGAGSGIGRSTALLLAKQGAKVVVSDINLDAAEKVVAEIMAAGGHAVANKTDTSRPEEMKQAVDFAVESFGALHLAFNNAGILGEVNPIAELSIEGWRRVIDINLNAVFYGLHYQIPAMLKSGGGAIVNTASILGLVGTKNISGYVAAKHGVTGLTKTASLEYADQGIRINSVHPGYIQTPLIGEFEESELVKLHPVGRLGKPEEVAQVVAFLLSDEASFVTGSQYTVDGSYTSQ</sequence>
<dbReference type="InterPro" id="IPR020904">
    <property type="entry name" value="Sc_DH/Rdtase_CS"/>
</dbReference>
<evidence type="ECO:0000256" key="2">
    <source>
        <dbReference type="ARBA" id="ARBA00023002"/>
    </source>
</evidence>
<dbReference type="SUPFAM" id="SSF53335">
    <property type="entry name" value="S-adenosyl-L-methionine-dependent methyltransferases"/>
    <property type="match status" value="1"/>
</dbReference>
<comment type="caution">
    <text evidence="3">The sequence shown here is derived from an EMBL/GenBank/DDBJ whole genome shotgun (WGS) entry which is preliminary data.</text>
</comment>
<dbReference type="Gene3D" id="3.40.50.150">
    <property type="entry name" value="Vaccinia Virus protein VP39"/>
    <property type="match status" value="1"/>
</dbReference>
<dbReference type="FunFam" id="3.40.50.720:FF:000084">
    <property type="entry name" value="Short-chain dehydrogenase reductase"/>
    <property type="match status" value="1"/>
</dbReference>
<dbReference type="EMBL" id="JAACXV010006001">
    <property type="protein sequence ID" value="KAF7276646.1"/>
    <property type="molecule type" value="Genomic_DNA"/>
</dbReference>
<proteinExistence type="inferred from homology"/>
<evidence type="ECO:0000313" key="4">
    <source>
        <dbReference type="Proteomes" id="UP000625711"/>
    </source>
</evidence>
<comment type="similarity">
    <text evidence="1">Belongs to the short-chain dehydrogenases/reductases (SDR) family.</text>
</comment>
<dbReference type="InterPro" id="IPR029063">
    <property type="entry name" value="SAM-dependent_MTases_sf"/>
</dbReference>
<protein>
    <submittedName>
        <fullName evidence="3">Uncharacterized protein</fullName>
    </submittedName>
</protein>
<dbReference type="SUPFAM" id="SSF51735">
    <property type="entry name" value="NAD(P)-binding Rossmann-fold domains"/>
    <property type="match status" value="1"/>
</dbReference>
<organism evidence="3 4">
    <name type="scientific">Rhynchophorus ferrugineus</name>
    <name type="common">Red palm weevil</name>
    <name type="synonym">Curculio ferrugineus</name>
    <dbReference type="NCBI Taxonomy" id="354439"/>
    <lineage>
        <taxon>Eukaryota</taxon>
        <taxon>Metazoa</taxon>
        <taxon>Ecdysozoa</taxon>
        <taxon>Arthropoda</taxon>
        <taxon>Hexapoda</taxon>
        <taxon>Insecta</taxon>
        <taxon>Pterygota</taxon>
        <taxon>Neoptera</taxon>
        <taxon>Endopterygota</taxon>
        <taxon>Coleoptera</taxon>
        <taxon>Polyphaga</taxon>
        <taxon>Cucujiformia</taxon>
        <taxon>Curculionidae</taxon>
        <taxon>Dryophthorinae</taxon>
        <taxon>Rhynchophorus</taxon>
    </lineage>
</organism>
<dbReference type="PROSITE" id="PS00061">
    <property type="entry name" value="ADH_SHORT"/>
    <property type="match status" value="1"/>
</dbReference>
<dbReference type="PRINTS" id="PR00080">
    <property type="entry name" value="SDRFAMILY"/>
</dbReference>
<evidence type="ECO:0000313" key="3">
    <source>
        <dbReference type="EMBL" id="KAF7276646.1"/>
    </source>
</evidence>
<reference evidence="3" key="1">
    <citation type="submission" date="2020-08" db="EMBL/GenBank/DDBJ databases">
        <title>Genome sequencing and assembly of the red palm weevil Rhynchophorus ferrugineus.</title>
        <authorList>
            <person name="Dias G.B."/>
            <person name="Bergman C.M."/>
            <person name="Manee M."/>
        </authorList>
    </citation>
    <scope>NUCLEOTIDE SEQUENCE</scope>
    <source>
        <strain evidence="3">AA-2017</strain>
        <tissue evidence="3">Whole larva</tissue>
    </source>
</reference>
<dbReference type="NCBIfam" id="NF005559">
    <property type="entry name" value="PRK07231.1"/>
    <property type="match status" value="1"/>
</dbReference>
<name>A0A834MCI8_RHYFE</name>
<dbReference type="PANTHER" id="PTHR24321">
    <property type="entry name" value="DEHYDROGENASES, SHORT CHAIN"/>
    <property type="match status" value="1"/>
</dbReference>
<dbReference type="AlphaFoldDB" id="A0A834MCI8"/>
<dbReference type="PANTHER" id="PTHR24321:SF8">
    <property type="entry name" value="ESTRADIOL 17-BETA-DEHYDROGENASE 8-RELATED"/>
    <property type="match status" value="1"/>
</dbReference>
<dbReference type="GO" id="GO:0016491">
    <property type="term" value="F:oxidoreductase activity"/>
    <property type="evidence" value="ECO:0007669"/>
    <property type="project" value="UniProtKB-KW"/>
</dbReference>
<dbReference type="PRINTS" id="PR00081">
    <property type="entry name" value="GDHRDH"/>
</dbReference>
<keyword evidence="4" id="KW-1185">Reference proteome</keyword>
<dbReference type="Pfam" id="PF13561">
    <property type="entry name" value="adh_short_C2"/>
    <property type="match status" value="1"/>
</dbReference>
<dbReference type="Proteomes" id="UP000625711">
    <property type="component" value="Unassembled WGS sequence"/>
</dbReference>
<dbReference type="InterPro" id="IPR036291">
    <property type="entry name" value="NAD(P)-bd_dom_sf"/>
</dbReference>
<evidence type="ECO:0000256" key="1">
    <source>
        <dbReference type="ARBA" id="ARBA00006484"/>
    </source>
</evidence>